<dbReference type="InterPro" id="IPR005467">
    <property type="entry name" value="His_kinase_dom"/>
</dbReference>
<dbReference type="PANTHER" id="PTHR45339:SF1">
    <property type="entry name" value="HYBRID SIGNAL TRANSDUCTION HISTIDINE KINASE J"/>
    <property type="match status" value="1"/>
</dbReference>
<dbReference type="PROSITE" id="PS50839">
    <property type="entry name" value="CHASE"/>
    <property type="match status" value="1"/>
</dbReference>
<evidence type="ECO:0000256" key="9">
    <source>
        <dbReference type="ARBA" id="ARBA00022989"/>
    </source>
</evidence>
<dbReference type="CDD" id="cd00082">
    <property type="entry name" value="HisKA"/>
    <property type="match status" value="1"/>
</dbReference>
<evidence type="ECO:0000259" key="18">
    <source>
        <dbReference type="PROSITE" id="PS50112"/>
    </source>
</evidence>
<dbReference type="SMART" id="SM00448">
    <property type="entry name" value="REC"/>
    <property type="match status" value="2"/>
</dbReference>
<feature type="modified residue" description="4-aspartylphosphate" evidence="13">
    <location>
        <position position="815"/>
    </location>
</feature>
<feature type="modified residue" description="Phosphohistidine" evidence="12">
    <location>
        <position position="1102"/>
    </location>
</feature>
<dbReference type="SMART" id="SM00091">
    <property type="entry name" value="PAS"/>
    <property type="match status" value="1"/>
</dbReference>
<evidence type="ECO:0000256" key="1">
    <source>
        <dbReference type="ARBA" id="ARBA00000085"/>
    </source>
</evidence>
<dbReference type="PANTHER" id="PTHR45339">
    <property type="entry name" value="HYBRID SIGNAL TRANSDUCTION HISTIDINE KINASE J"/>
    <property type="match status" value="1"/>
</dbReference>
<dbReference type="InterPro" id="IPR036890">
    <property type="entry name" value="HATPase_C_sf"/>
</dbReference>
<dbReference type="CDD" id="cd16922">
    <property type="entry name" value="HATPase_EvgS-ArcB-TorS-like"/>
    <property type="match status" value="1"/>
</dbReference>
<sequence length="1263" mass="136654">MSAARPSEAASAPANPGLARAGENSKNWRDNTLDTLVLILILALGASATWYATKTIEAAQTRQKQDQLNAIGQSVVDSFYLDLVRSIEAIRAVGQLVANHPQLSRSEFSDFSEAMMAAAPTLSSLQWQPTVSAQALASFEAKAQSQGLIGFRVLELEGSLANERTVPVQPRAEYLPVLFAFPEASAILGLDLASLPGRMESKLLARKTKQPVASATFELLGDAARSARKDGLIISTAVSNAGQHLGYAAGIVRVEDVFREAAFRADAVELDLLVFDQANEPPKLIYSALDEPAKPADPAALANSPDVLRLTVDVASRPWELVLVPRGQFTSHRVGHARQWALWGGSGATLLLLAAVGITQRSRRMTAHMQASSALAEQRLSNIIDGTQAGTWELHFPSGQRFINTRWADMLGYSPAELEPMDLKQWARLCHPDDLLRSDASLASLRRGESESYDCELRLRHKLGHWVWVLARGGLVSHELQKADSDWVVGTHQDVSEKKQQDAQLLAAKEAAESASRAKSDFLATMSHEIRTPMNGILGMLKLLEHTELSPRQLDYTQKAQSATLALLGLINDILDFSKIEAGKMALDVHPFVLGDMMRDLSVIVSANLGAKDLEVLFAIDPRIPQRLMGDAMRLRQVLLNLSGNAIKFTQEGEVLISLRLLSQTATTADLEFSVRDTGIGIASDKLASIFESFSQAETSTTRRFGGSGLGLSICKRIIALMGGELQVDSSLGQGSRFHFSARFDIEPTPESAPALDEIHEQRVLIVDDNALAREVLQEMTKAMGWQSVCVDSGEAALRHLQEPAASAYQIILMDWRMPNLDGWETTKQIRQLKAGDQAPVIIMVSVHGREVLAEKSKHETRLLDGYLVKPVTASMLYDAVLMATFERSGKLPLKQGAVSTRQLEGLRLLVVEDNALNQQVAKELLGNNGAEVEIAGNGLDGVAQALAARPPFDAILMDLQMPDIDGFEATKRIRAAAGITAPPIIAMTANAMDSDRAACLAAGMVDHLGKPVDCDDLIRAVLRHTQRKGRSRALAWSASSPQPSGGDQVIDIELAIQRLGGNRAFYAKVLASFRADAMSHLAQCRQALAEGRLADAQLNLHTMRGIAGTAGASALQQTLANAEAMLRSNDGVGLASEAAGVARFMLDMETQLAHTLGQIDNVLASAAGQPPATAKFENLAAKAPEVLLQQLRALLIGQDFIPSEAMSELEQAMAPMNCQAQLLLFRQQVDNIHTEDALTTLSELERICAVHAPKDEANHART</sequence>
<comment type="subcellular location">
    <subcellularLocation>
        <location evidence="2">Cell membrane</location>
        <topology evidence="2">Multi-pass membrane protein</topology>
    </subcellularLocation>
</comment>
<reference evidence="22 23" key="1">
    <citation type="submission" date="2021-11" db="EMBL/GenBank/DDBJ databases">
        <authorList>
            <person name="Liang Q."/>
            <person name="Mou H."/>
            <person name="Liu Z."/>
        </authorList>
    </citation>
    <scope>NUCLEOTIDE SEQUENCE [LARGE SCALE GENOMIC DNA]</scope>
    <source>
        <strain evidence="22 23">CHU3</strain>
    </source>
</reference>
<feature type="domain" description="Histidine kinase" evidence="16">
    <location>
        <begin position="525"/>
        <end position="746"/>
    </location>
</feature>
<dbReference type="Gene3D" id="3.30.450.350">
    <property type="entry name" value="CHASE domain"/>
    <property type="match status" value="1"/>
</dbReference>
<proteinExistence type="predicted"/>
<dbReference type="InterPro" id="IPR000700">
    <property type="entry name" value="PAS-assoc_C"/>
</dbReference>
<dbReference type="InterPro" id="IPR036097">
    <property type="entry name" value="HisK_dim/P_sf"/>
</dbReference>
<evidence type="ECO:0000259" key="17">
    <source>
        <dbReference type="PROSITE" id="PS50110"/>
    </source>
</evidence>
<comment type="catalytic activity">
    <reaction evidence="1">
        <text>ATP + protein L-histidine = ADP + protein N-phospho-L-histidine.</text>
        <dbReference type="EC" id="2.7.13.3"/>
    </reaction>
</comment>
<dbReference type="InterPro" id="IPR001789">
    <property type="entry name" value="Sig_transdc_resp-reg_receiver"/>
</dbReference>
<feature type="region of interest" description="Disordered" evidence="14">
    <location>
        <begin position="1"/>
        <end position="25"/>
    </location>
</feature>
<evidence type="ECO:0000256" key="12">
    <source>
        <dbReference type="PROSITE-ProRule" id="PRU00110"/>
    </source>
</evidence>
<evidence type="ECO:0000256" key="2">
    <source>
        <dbReference type="ARBA" id="ARBA00004651"/>
    </source>
</evidence>
<dbReference type="SMART" id="SM00086">
    <property type="entry name" value="PAC"/>
    <property type="match status" value="1"/>
</dbReference>
<dbReference type="PROSITE" id="PS50109">
    <property type="entry name" value="HIS_KIN"/>
    <property type="match status" value="1"/>
</dbReference>
<dbReference type="SUPFAM" id="SSF47226">
    <property type="entry name" value="Histidine-containing phosphotransfer domain, HPT domain"/>
    <property type="match status" value="1"/>
</dbReference>
<dbReference type="RefSeq" id="WP_263571153.1">
    <property type="nucleotide sequence ID" value="NZ_JAJIRN010000004.1"/>
</dbReference>
<evidence type="ECO:0000256" key="10">
    <source>
        <dbReference type="ARBA" id="ARBA00023012"/>
    </source>
</evidence>
<dbReference type="InterPro" id="IPR000014">
    <property type="entry name" value="PAS"/>
</dbReference>
<evidence type="ECO:0000256" key="7">
    <source>
        <dbReference type="ARBA" id="ARBA00022741"/>
    </source>
</evidence>
<evidence type="ECO:0000259" key="16">
    <source>
        <dbReference type="PROSITE" id="PS50109"/>
    </source>
</evidence>
<feature type="domain" description="Response regulatory" evidence="17">
    <location>
        <begin position="908"/>
        <end position="1026"/>
    </location>
</feature>
<dbReference type="PROSITE" id="PS50112">
    <property type="entry name" value="PAS"/>
    <property type="match status" value="1"/>
</dbReference>
<dbReference type="SUPFAM" id="SSF55874">
    <property type="entry name" value="ATPase domain of HSP90 chaperone/DNA topoisomerase II/histidine kinase"/>
    <property type="match status" value="1"/>
</dbReference>
<dbReference type="InterPro" id="IPR004358">
    <property type="entry name" value="Sig_transdc_His_kin-like_C"/>
</dbReference>
<evidence type="ECO:0000256" key="11">
    <source>
        <dbReference type="ARBA" id="ARBA00023136"/>
    </source>
</evidence>
<dbReference type="Pfam" id="PF08447">
    <property type="entry name" value="PAS_3"/>
    <property type="match status" value="1"/>
</dbReference>
<dbReference type="Proteomes" id="UP001209701">
    <property type="component" value="Unassembled WGS sequence"/>
</dbReference>
<keyword evidence="6 15" id="KW-0812">Transmembrane</keyword>
<dbReference type="Pfam" id="PF02518">
    <property type="entry name" value="HATPase_c"/>
    <property type="match status" value="1"/>
</dbReference>
<feature type="domain" description="PAC" evidence="19">
    <location>
        <begin position="453"/>
        <end position="507"/>
    </location>
</feature>
<dbReference type="SUPFAM" id="SSF47384">
    <property type="entry name" value="Homodimeric domain of signal transducing histidine kinase"/>
    <property type="match status" value="1"/>
</dbReference>
<keyword evidence="11 15" id="KW-0472">Membrane</keyword>
<dbReference type="InterPro" id="IPR001610">
    <property type="entry name" value="PAC"/>
</dbReference>
<dbReference type="PRINTS" id="PR00344">
    <property type="entry name" value="BCTRLSENSOR"/>
</dbReference>
<keyword evidence="4" id="KW-1003">Cell membrane</keyword>
<dbReference type="Gene3D" id="1.10.287.130">
    <property type="match status" value="1"/>
</dbReference>
<feature type="domain" description="PAS" evidence="18">
    <location>
        <begin position="376"/>
        <end position="449"/>
    </location>
</feature>
<dbReference type="PROSITE" id="PS50110">
    <property type="entry name" value="RESPONSE_REGULATORY"/>
    <property type="match status" value="2"/>
</dbReference>
<evidence type="ECO:0000256" key="14">
    <source>
        <dbReference type="SAM" id="MobiDB-lite"/>
    </source>
</evidence>
<evidence type="ECO:0000259" key="19">
    <source>
        <dbReference type="PROSITE" id="PS50113"/>
    </source>
</evidence>
<dbReference type="InterPro" id="IPR008207">
    <property type="entry name" value="Sig_transdc_His_kin_Hpt_dom"/>
</dbReference>
<keyword evidence="7" id="KW-0547">Nucleotide-binding</keyword>
<evidence type="ECO:0000256" key="3">
    <source>
        <dbReference type="ARBA" id="ARBA00012438"/>
    </source>
</evidence>
<dbReference type="InterPro" id="IPR003661">
    <property type="entry name" value="HisK_dim/P_dom"/>
</dbReference>
<dbReference type="SMART" id="SM00387">
    <property type="entry name" value="HATPase_c"/>
    <property type="match status" value="1"/>
</dbReference>
<dbReference type="InterPro" id="IPR006189">
    <property type="entry name" value="CHASE_dom"/>
</dbReference>
<evidence type="ECO:0000256" key="15">
    <source>
        <dbReference type="SAM" id="Phobius"/>
    </source>
</evidence>
<evidence type="ECO:0000259" key="20">
    <source>
        <dbReference type="PROSITE" id="PS50839"/>
    </source>
</evidence>
<dbReference type="InterPro" id="IPR011006">
    <property type="entry name" value="CheY-like_superfamily"/>
</dbReference>
<dbReference type="Pfam" id="PF01627">
    <property type="entry name" value="Hpt"/>
    <property type="match status" value="1"/>
</dbReference>
<dbReference type="Gene3D" id="3.30.450.20">
    <property type="entry name" value="PAS domain"/>
    <property type="match status" value="1"/>
</dbReference>
<protein>
    <recommendedName>
        <fullName evidence="3">histidine kinase</fullName>
        <ecNumber evidence="3">2.7.13.3</ecNumber>
    </recommendedName>
</protein>
<evidence type="ECO:0000256" key="4">
    <source>
        <dbReference type="ARBA" id="ARBA00022475"/>
    </source>
</evidence>
<dbReference type="InterPro" id="IPR003594">
    <property type="entry name" value="HATPase_dom"/>
</dbReference>
<dbReference type="Pfam" id="PF00072">
    <property type="entry name" value="Response_reg"/>
    <property type="match status" value="2"/>
</dbReference>
<dbReference type="CDD" id="cd17546">
    <property type="entry name" value="REC_hyHK_CKI1_RcsC-like"/>
    <property type="match status" value="2"/>
</dbReference>
<name>A0ABT2YET7_9BURK</name>
<dbReference type="SMART" id="SM00388">
    <property type="entry name" value="HisKA"/>
    <property type="match status" value="1"/>
</dbReference>
<dbReference type="InterPro" id="IPR035965">
    <property type="entry name" value="PAS-like_dom_sf"/>
</dbReference>
<keyword evidence="10" id="KW-0902">Two-component regulatory system</keyword>
<dbReference type="Pfam" id="PF00512">
    <property type="entry name" value="HisKA"/>
    <property type="match status" value="1"/>
</dbReference>
<feature type="compositionally biased region" description="Low complexity" evidence="14">
    <location>
        <begin position="1"/>
        <end position="16"/>
    </location>
</feature>
<keyword evidence="9 15" id="KW-1133">Transmembrane helix</keyword>
<dbReference type="Gene3D" id="3.40.50.2300">
    <property type="match status" value="2"/>
</dbReference>
<dbReference type="InterPro" id="IPR013655">
    <property type="entry name" value="PAS_fold_3"/>
</dbReference>
<dbReference type="SUPFAM" id="SSF55785">
    <property type="entry name" value="PYP-like sensor domain (PAS domain)"/>
    <property type="match status" value="1"/>
</dbReference>
<dbReference type="SUPFAM" id="SSF52172">
    <property type="entry name" value="CheY-like"/>
    <property type="match status" value="2"/>
</dbReference>
<evidence type="ECO:0000259" key="21">
    <source>
        <dbReference type="PROSITE" id="PS50894"/>
    </source>
</evidence>
<dbReference type="NCBIfam" id="TIGR00229">
    <property type="entry name" value="sensory_box"/>
    <property type="match status" value="1"/>
</dbReference>
<dbReference type="EC" id="2.7.13.3" evidence="3"/>
<dbReference type="Gene3D" id="3.30.565.10">
    <property type="entry name" value="Histidine kinase-like ATPase, C-terminal domain"/>
    <property type="match status" value="1"/>
</dbReference>
<dbReference type="InterPro" id="IPR036641">
    <property type="entry name" value="HPT_dom_sf"/>
</dbReference>
<feature type="domain" description="CHASE" evidence="20">
    <location>
        <begin position="99"/>
        <end position="322"/>
    </location>
</feature>
<feature type="domain" description="Response regulatory" evidence="17">
    <location>
        <begin position="763"/>
        <end position="885"/>
    </location>
</feature>
<dbReference type="Pfam" id="PF03924">
    <property type="entry name" value="CHASE"/>
    <property type="match status" value="1"/>
</dbReference>
<feature type="modified residue" description="4-aspartylphosphate" evidence="13">
    <location>
        <position position="959"/>
    </location>
</feature>
<dbReference type="PROSITE" id="PS50894">
    <property type="entry name" value="HPT"/>
    <property type="match status" value="1"/>
</dbReference>
<accession>A0ABT2YET7</accession>
<keyword evidence="8" id="KW-0067">ATP-binding</keyword>
<feature type="transmembrane region" description="Helical" evidence="15">
    <location>
        <begin position="35"/>
        <end position="53"/>
    </location>
</feature>
<evidence type="ECO:0000256" key="13">
    <source>
        <dbReference type="PROSITE-ProRule" id="PRU00169"/>
    </source>
</evidence>
<dbReference type="PROSITE" id="PS50113">
    <property type="entry name" value="PAC"/>
    <property type="match status" value="1"/>
</dbReference>
<evidence type="ECO:0000313" key="23">
    <source>
        <dbReference type="Proteomes" id="UP001209701"/>
    </source>
</evidence>
<evidence type="ECO:0000313" key="22">
    <source>
        <dbReference type="EMBL" id="MCV2368564.1"/>
    </source>
</evidence>
<organism evidence="22 23">
    <name type="scientific">Roseateles oligotrophus</name>
    <dbReference type="NCBI Taxonomy" id="1769250"/>
    <lineage>
        <taxon>Bacteria</taxon>
        <taxon>Pseudomonadati</taxon>
        <taxon>Pseudomonadota</taxon>
        <taxon>Betaproteobacteria</taxon>
        <taxon>Burkholderiales</taxon>
        <taxon>Sphaerotilaceae</taxon>
        <taxon>Roseateles</taxon>
    </lineage>
</organism>
<evidence type="ECO:0000256" key="6">
    <source>
        <dbReference type="ARBA" id="ARBA00022692"/>
    </source>
</evidence>
<keyword evidence="5 13" id="KW-0597">Phosphoprotein</keyword>
<evidence type="ECO:0000256" key="5">
    <source>
        <dbReference type="ARBA" id="ARBA00022553"/>
    </source>
</evidence>
<feature type="domain" description="HPt" evidence="21">
    <location>
        <begin position="1063"/>
        <end position="1160"/>
    </location>
</feature>
<dbReference type="InterPro" id="IPR042240">
    <property type="entry name" value="CHASE_sf"/>
</dbReference>
<dbReference type="SMART" id="SM01079">
    <property type="entry name" value="CHASE"/>
    <property type="match status" value="1"/>
</dbReference>
<dbReference type="CDD" id="cd00130">
    <property type="entry name" value="PAS"/>
    <property type="match status" value="1"/>
</dbReference>
<dbReference type="EMBL" id="JAJIRN010000004">
    <property type="protein sequence ID" value="MCV2368564.1"/>
    <property type="molecule type" value="Genomic_DNA"/>
</dbReference>
<keyword evidence="23" id="KW-1185">Reference proteome</keyword>
<evidence type="ECO:0000256" key="8">
    <source>
        <dbReference type="ARBA" id="ARBA00022840"/>
    </source>
</evidence>
<gene>
    <name evidence="22" type="ORF">LNV07_10740</name>
</gene>
<comment type="caution">
    <text evidence="22">The sequence shown here is derived from an EMBL/GenBank/DDBJ whole genome shotgun (WGS) entry which is preliminary data.</text>
</comment>
<dbReference type="Gene3D" id="1.20.120.160">
    <property type="entry name" value="HPT domain"/>
    <property type="match status" value="1"/>
</dbReference>